<proteinExistence type="predicted"/>
<dbReference type="AlphaFoldDB" id="A0A7R9CQ33"/>
<reference evidence="1" key="1">
    <citation type="submission" date="2020-11" db="EMBL/GenBank/DDBJ databases">
        <authorList>
            <person name="Tran Van P."/>
        </authorList>
    </citation>
    <scope>NUCLEOTIDE SEQUENCE</scope>
</reference>
<accession>A0A7R9CQ33</accession>
<organism evidence="1">
    <name type="scientific">Timema poppense</name>
    <name type="common">Walking stick</name>
    <dbReference type="NCBI Taxonomy" id="170557"/>
    <lineage>
        <taxon>Eukaryota</taxon>
        <taxon>Metazoa</taxon>
        <taxon>Ecdysozoa</taxon>
        <taxon>Arthropoda</taxon>
        <taxon>Hexapoda</taxon>
        <taxon>Insecta</taxon>
        <taxon>Pterygota</taxon>
        <taxon>Neoptera</taxon>
        <taxon>Polyneoptera</taxon>
        <taxon>Phasmatodea</taxon>
        <taxon>Timematodea</taxon>
        <taxon>Timematoidea</taxon>
        <taxon>Timematidae</taxon>
        <taxon>Timema</taxon>
    </lineage>
</organism>
<evidence type="ECO:0000313" key="1">
    <source>
        <dbReference type="EMBL" id="CAD7398894.1"/>
    </source>
</evidence>
<dbReference type="EMBL" id="OD000705">
    <property type="protein sequence ID" value="CAD7398894.1"/>
    <property type="molecule type" value="Genomic_DNA"/>
</dbReference>
<sequence length="350" mass="38518">MYSSPMASLVLTDSSQLTSDSQHLGGDWGQNPRLVFLDGFTLNIHENSDTILLNFTYLKSTLHRCKNVSTPDVVTGCTFKYNTVATRIIGCMHIGFGGRMEKPPPVHPTEIRTSISPSSAVELNTTSALANYATEADPPRWRSWANALVVLSSTAEDGEIEVRISVGTNLNSVSFPSGAPRCSSQPPRDFPRAFRLVLATLMLSAEDRGNTVFARRECHTTRDPLVEFVLEALRFLERNYFLSLRHGASFRHHSGLTVYPQETFKESTASYYPFGLYALMLMSNGRVIMLGSCEFTPFPTGPSGKSLMGRFVTSTLPSVENPPLSPLPSSPTVPLLFTTTPFPSFFSTGR</sequence>
<protein>
    <submittedName>
        <fullName evidence="1">Uncharacterized protein</fullName>
    </submittedName>
</protein>
<name>A0A7R9CQ33_TIMPO</name>
<gene>
    <name evidence="1" type="ORF">TPSB3V08_LOCUS1931</name>
</gene>